<dbReference type="RefSeq" id="WP_046699344.1">
    <property type="nucleotide sequence ID" value="NZ_CP011376.1"/>
</dbReference>
<organism evidence="2 3">
    <name type="scientific">Moraxella bovoculi</name>
    <dbReference type="NCBI Taxonomy" id="386891"/>
    <lineage>
        <taxon>Bacteria</taxon>
        <taxon>Pseudomonadati</taxon>
        <taxon>Pseudomonadota</taxon>
        <taxon>Gammaproteobacteria</taxon>
        <taxon>Moraxellales</taxon>
        <taxon>Moraxellaceae</taxon>
        <taxon>Moraxella</taxon>
    </lineage>
</organism>
<keyword evidence="1" id="KW-0175">Coiled coil</keyword>
<protein>
    <recommendedName>
        <fullName evidence="4">GPO family capsid scaffolding protein</fullName>
    </recommendedName>
</protein>
<dbReference type="Pfam" id="PF05929">
    <property type="entry name" value="Phage_GPO"/>
    <property type="match status" value="1"/>
</dbReference>
<sequence length="270" mass="29826">MKWFRIAVSGQTTDGREIQREWIEQMAASYDPSVYGARINVEHMRGFMPDGDFGAYGDVLALKAETITVNGEDKLALFAQIKPNDKLKVLNAKNQKIYTSVEINTNFAKTGKAYLVGLAVTDSPASLGTEMLTFCANAKQNPLADRKQSEGNLFTAAVLTDFDFSEPKSLADSIVERIAQFFTDKDGKDNPDDQGDLEGQEEMVDEVEIVDLTKCLDELCQQFKEQLDAKSDEIRELKQQVQTLSTQIDSIAATPSRPPAVGTTNAHIDC</sequence>
<dbReference type="EMBL" id="CP011376">
    <property type="protein sequence ID" value="AKG08092.1"/>
    <property type="molecule type" value="Genomic_DNA"/>
</dbReference>
<accession>A0AAC8T884</accession>
<dbReference type="InterPro" id="IPR009228">
    <property type="entry name" value="Capsid_scaffold_GpO"/>
</dbReference>
<evidence type="ECO:0008006" key="4">
    <source>
        <dbReference type="Google" id="ProtNLM"/>
    </source>
</evidence>
<reference evidence="2 3" key="1">
    <citation type="submission" date="2015-05" db="EMBL/GenBank/DDBJ databases">
        <authorList>
            <person name="Dickey A."/>
            <person name="Clawson M."/>
            <person name="Bono J."/>
            <person name="Loy J.D."/>
        </authorList>
    </citation>
    <scope>NUCLEOTIDE SEQUENCE [LARGE SCALE GENOMIC DNA]</scope>
    <source>
        <strain evidence="2 3">22581</strain>
    </source>
</reference>
<dbReference type="Proteomes" id="UP000077465">
    <property type="component" value="Chromosome"/>
</dbReference>
<gene>
    <name evidence="2" type="ORF">AAX06_07980</name>
</gene>
<evidence type="ECO:0000256" key="1">
    <source>
        <dbReference type="SAM" id="Coils"/>
    </source>
</evidence>
<name>A0AAC8T884_9GAMM</name>
<evidence type="ECO:0000313" key="3">
    <source>
        <dbReference type="Proteomes" id="UP000077465"/>
    </source>
</evidence>
<dbReference type="AlphaFoldDB" id="A0AAC8T884"/>
<feature type="coiled-coil region" evidence="1">
    <location>
        <begin position="220"/>
        <end position="254"/>
    </location>
</feature>
<evidence type="ECO:0000313" key="2">
    <source>
        <dbReference type="EMBL" id="AKG08092.1"/>
    </source>
</evidence>
<proteinExistence type="predicted"/>